<gene>
    <name evidence="12" type="ORF">M9Y10_009852</name>
</gene>
<evidence type="ECO:0000259" key="11">
    <source>
        <dbReference type="PROSITE" id="PS52020"/>
    </source>
</evidence>
<keyword evidence="8" id="KW-0378">Hydrolase</keyword>
<keyword evidence="5" id="KW-0479">Metal-binding</keyword>
<evidence type="ECO:0000256" key="6">
    <source>
        <dbReference type="ARBA" id="ARBA00022741"/>
    </source>
</evidence>
<keyword evidence="13" id="KW-1185">Reference proteome</keyword>
<keyword evidence="9" id="KW-0190">Covalent protein-DNA linkage</keyword>
<feature type="domain" description="CRESS-DNA virus Rep endonuclease" evidence="11">
    <location>
        <begin position="1"/>
        <end position="76"/>
    </location>
</feature>
<evidence type="ECO:0000256" key="3">
    <source>
        <dbReference type="ARBA" id="ARBA00022705"/>
    </source>
</evidence>
<evidence type="ECO:0000256" key="2">
    <source>
        <dbReference type="ARBA" id="ARBA00022695"/>
    </source>
</evidence>
<dbReference type="InterPro" id="IPR049912">
    <property type="entry name" value="CRESS_DNA_REP"/>
</dbReference>
<keyword evidence="1" id="KW-0808">Transferase</keyword>
<accession>A0ABR2IPN2</accession>
<evidence type="ECO:0000256" key="10">
    <source>
        <dbReference type="ARBA" id="ARBA00023125"/>
    </source>
</evidence>
<evidence type="ECO:0000313" key="13">
    <source>
        <dbReference type="Proteomes" id="UP001470230"/>
    </source>
</evidence>
<dbReference type="EMBL" id="JAPFFF010000015">
    <property type="protein sequence ID" value="KAK8866884.1"/>
    <property type="molecule type" value="Genomic_DNA"/>
</dbReference>
<dbReference type="Proteomes" id="UP001470230">
    <property type="component" value="Unassembled WGS sequence"/>
</dbReference>
<keyword evidence="4" id="KW-0540">Nuclease</keyword>
<protein>
    <recommendedName>
        <fullName evidence="11">CRESS-DNA virus Rep endonuclease domain-containing protein</fullName>
    </recommendedName>
</protein>
<organism evidence="12 13">
    <name type="scientific">Tritrichomonas musculus</name>
    <dbReference type="NCBI Taxonomy" id="1915356"/>
    <lineage>
        <taxon>Eukaryota</taxon>
        <taxon>Metamonada</taxon>
        <taxon>Parabasalia</taxon>
        <taxon>Tritrichomonadida</taxon>
        <taxon>Tritrichomonadidae</taxon>
        <taxon>Tritrichomonas</taxon>
    </lineage>
</organism>
<dbReference type="Gene3D" id="3.40.1310.20">
    <property type="match status" value="1"/>
</dbReference>
<evidence type="ECO:0000313" key="12">
    <source>
        <dbReference type="EMBL" id="KAK8866884.1"/>
    </source>
</evidence>
<evidence type="ECO:0000256" key="1">
    <source>
        <dbReference type="ARBA" id="ARBA00022679"/>
    </source>
</evidence>
<keyword evidence="6" id="KW-0547">Nucleotide-binding</keyword>
<sequence length="105" mass="12126">MIYGREEAPSTGTKHLQGYFRGLLTYRKTISSAGTFVHSKRGPICIWSYLMPAKGTEEDNYNYCSKSGDFVEIGQKVKSLELKVQKDKKWIKMKKDYLELSTEDF</sequence>
<comment type="caution">
    <text evidence="12">The sequence shown here is derived from an EMBL/GenBank/DDBJ whole genome shotgun (WGS) entry which is preliminary data.</text>
</comment>
<evidence type="ECO:0000256" key="5">
    <source>
        <dbReference type="ARBA" id="ARBA00022723"/>
    </source>
</evidence>
<evidence type="ECO:0000256" key="9">
    <source>
        <dbReference type="ARBA" id="ARBA00023124"/>
    </source>
</evidence>
<evidence type="ECO:0000256" key="7">
    <source>
        <dbReference type="ARBA" id="ARBA00022759"/>
    </source>
</evidence>
<keyword evidence="2" id="KW-0548">Nucleotidyltransferase</keyword>
<proteinExistence type="predicted"/>
<dbReference type="PROSITE" id="PS52020">
    <property type="entry name" value="CRESS_DNA_REP"/>
    <property type="match status" value="1"/>
</dbReference>
<evidence type="ECO:0000256" key="8">
    <source>
        <dbReference type="ARBA" id="ARBA00022801"/>
    </source>
</evidence>
<keyword evidence="10" id="KW-0238">DNA-binding</keyword>
<evidence type="ECO:0000256" key="4">
    <source>
        <dbReference type="ARBA" id="ARBA00022722"/>
    </source>
</evidence>
<keyword evidence="3" id="KW-0235">DNA replication</keyword>
<name>A0ABR2IPN2_9EUKA</name>
<reference evidence="12 13" key="1">
    <citation type="submission" date="2024-04" db="EMBL/GenBank/DDBJ databases">
        <title>Tritrichomonas musculus Genome.</title>
        <authorList>
            <person name="Alves-Ferreira E."/>
            <person name="Grigg M."/>
            <person name="Lorenzi H."/>
            <person name="Galac M."/>
        </authorList>
    </citation>
    <scope>NUCLEOTIDE SEQUENCE [LARGE SCALE GENOMIC DNA]</scope>
    <source>
        <strain evidence="12 13">EAF2021</strain>
    </source>
</reference>
<keyword evidence="7" id="KW-0255">Endonuclease</keyword>